<organism evidence="1 2">
    <name type="scientific">Candidatus Thermofonsia Clade 1 bacterium</name>
    <dbReference type="NCBI Taxonomy" id="2364210"/>
    <lineage>
        <taxon>Bacteria</taxon>
        <taxon>Bacillati</taxon>
        <taxon>Chloroflexota</taxon>
        <taxon>Candidatus Thermofontia</taxon>
        <taxon>Candidatus Thermofonsia Clade 1</taxon>
    </lineage>
</organism>
<evidence type="ECO:0000313" key="1">
    <source>
        <dbReference type="EMBL" id="PJF34078.1"/>
    </source>
</evidence>
<comment type="caution">
    <text evidence="1">The sequence shown here is derived from an EMBL/GenBank/DDBJ whole genome shotgun (WGS) entry which is preliminary data.</text>
</comment>
<reference evidence="1 2" key="1">
    <citation type="submission" date="2017-11" db="EMBL/GenBank/DDBJ databases">
        <title>Evolution of Phototrophy in the Chloroflexi Phylum Driven by Horizontal Gene Transfer.</title>
        <authorList>
            <person name="Ward L.M."/>
            <person name="Hemp J."/>
            <person name="Shih P.M."/>
            <person name="Mcglynn S.E."/>
            <person name="Fischer W."/>
        </authorList>
    </citation>
    <scope>NUCLEOTIDE SEQUENCE [LARGE SCALE GENOMIC DNA]</scope>
    <source>
        <strain evidence="1">JP3_13</strain>
    </source>
</reference>
<sequence>APLRVGAFAGKMDYARLNSLLRFLLARDRDQIPEGDWIDWQAVRQWTLELLPLLQGERTSA</sequence>
<dbReference type="Proteomes" id="UP000229681">
    <property type="component" value="Unassembled WGS sequence"/>
</dbReference>
<accession>A0A2M8P956</accession>
<name>A0A2M8P956_9CHLR</name>
<feature type="non-terminal residue" evidence="1">
    <location>
        <position position="1"/>
    </location>
</feature>
<evidence type="ECO:0000313" key="2">
    <source>
        <dbReference type="Proteomes" id="UP000229681"/>
    </source>
</evidence>
<dbReference type="EMBL" id="PGTM01000615">
    <property type="protein sequence ID" value="PJF34078.1"/>
    <property type="molecule type" value="Genomic_DNA"/>
</dbReference>
<dbReference type="AlphaFoldDB" id="A0A2M8P956"/>
<gene>
    <name evidence="1" type="ORF">CUN49_17005</name>
</gene>
<protein>
    <submittedName>
        <fullName evidence="1">Uncharacterized protein</fullName>
    </submittedName>
</protein>
<proteinExistence type="predicted"/>